<dbReference type="InterPro" id="IPR010905">
    <property type="entry name" value="Glyco_hydro_88"/>
</dbReference>
<gene>
    <name evidence="3" type="ORF">AMATHDRAFT_147815</name>
</gene>
<dbReference type="PANTHER" id="PTHR41814">
    <property type="entry name" value="EXPRESSED PROTEIN"/>
    <property type="match status" value="1"/>
</dbReference>
<dbReference type="InterPro" id="IPR012341">
    <property type="entry name" value="6hp_glycosidase-like_sf"/>
</dbReference>
<evidence type="ECO:0008006" key="5">
    <source>
        <dbReference type="Google" id="ProtNLM"/>
    </source>
</evidence>
<evidence type="ECO:0000256" key="1">
    <source>
        <dbReference type="ARBA" id="ARBA00022801"/>
    </source>
</evidence>
<accession>A0A2A9NNX7</accession>
<dbReference type="OrthoDB" id="4138492at2759"/>
<evidence type="ECO:0000313" key="3">
    <source>
        <dbReference type="EMBL" id="PFH49372.1"/>
    </source>
</evidence>
<evidence type="ECO:0000313" key="4">
    <source>
        <dbReference type="Proteomes" id="UP000242287"/>
    </source>
</evidence>
<keyword evidence="1" id="KW-0378">Hydrolase</keyword>
<reference evidence="3 4" key="1">
    <citation type="submission" date="2014-02" db="EMBL/GenBank/DDBJ databases">
        <title>Transposable element dynamics among asymbiotic and ectomycorrhizal Amanita fungi.</title>
        <authorList>
            <consortium name="DOE Joint Genome Institute"/>
            <person name="Hess J."/>
            <person name="Skrede I."/>
            <person name="Wolfe B."/>
            <person name="LaButti K."/>
            <person name="Ohm R.A."/>
            <person name="Grigoriev I.V."/>
            <person name="Pringle A."/>
        </authorList>
    </citation>
    <scope>NUCLEOTIDE SEQUENCE [LARGE SCALE GENOMIC DNA]</scope>
    <source>
        <strain evidence="3 4">SKay4041</strain>
    </source>
</reference>
<proteinExistence type="predicted"/>
<feature type="signal peptide" evidence="2">
    <location>
        <begin position="1"/>
        <end position="20"/>
    </location>
</feature>
<sequence>MHHPASFGLVVLLLSSGAAAVPSASPLPFNPGFDIEKVLSLAQSLPSHSWEFGTAAEALLELYDPSISVFGSSPFPPRKVSADTTKSLQYASPKFQIGTAPSILVDGGGAVGDPASLGVSAVLLGQTDQMLAKAAADQLDYVINGAPRAWNGAISHRSELVELWADFIYMAPPFIAFYGAVHNKIGLLKEAVNQCSQYRQILRANTTKELSGAWIHIMGDAHPDPGIWSTGNAWAAAGMLRVLATVQKAPISRSDASWQKRAVLDLSNWIDEILTAAMNTPTQDGLLPNYWDDTNNEGGHGFGEISGSSLLASVAYRMATIRPAGLSSNAAMNYIRWADGIRRALGGSDTAGNPHVTANGTATPAVNPLGWFDTQPWTAGSPEGQNFVVLMYTAWRDCVQKGICRR</sequence>
<dbReference type="STRING" id="703135.A0A2A9NNX7"/>
<name>A0A2A9NNX7_9AGAR</name>
<protein>
    <recommendedName>
        <fullName evidence="5">Glycoside hydrolase family 105 protein</fullName>
    </recommendedName>
</protein>
<dbReference type="Proteomes" id="UP000242287">
    <property type="component" value="Unassembled WGS sequence"/>
</dbReference>
<feature type="chain" id="PRO_5012563790" description="Glycoside hydrolase family 105 protein" evidence="2">
    <location>
        <begin position="21"/>
        <end position="406"/>
    </location>
</feature>
<dbReference type="InterPro" id="IPR008928">
    <property type="entry name" value="6-hairpin_glycosidase_sf"/>
</dbReference>
<dbReference type="SUPFAM" id="SSF48208">
    <property type="entry name" value="Six-hairpin glycosidases"/>
    <property type="match status" value="1"/>
</dbReference>
<evidence type="ECO:0000256" key="2">
    <source>
        <dbReference type="SAM" id="SignalP"/>
    </source>
</evidence>
<dbReference type="GO" id="GO:0005975">
    <property type="term" value="P:carbohydrate metabolic process"/>
    <property type="evidence" value="ECO:0007669"/>
    <property type="project" value="InterPro"/>
</dbReference>
<keyword evidence="2" id="KW-0732">Signal</keyword>
<dbReference type="AlphaFoldDB" id="A0A2A9NNX7"/>
<keyword evidence="4" id="KW-1185">Reference proteome</keyword>
<dbReference type="GO" id="GO:0016787">
    <property type="term" value="F:hydrolase activity"/>
    <property type="evidence" value="ECO:0007669"/>
    <property type="project" value="UniProtKB-KW"/>
</dbReference>
<dbReference type="Gene3D" id="1.50.10.10">
    <property type="match status" value="1"/>
</dbReference>
<organism evidence="3 4">
    <name type="scientific">Amanita thiersii Skay4041</name>
    <dbReference type="NCBI Taxonomy" id="703135"/>
    <lineage>
        <taxon>Eukaryota</taxon>
        <taxon>Fungi</taxon>
        <taxon>Dikarya</taxon>
        <taxon>Basidiomycota</taxon>
        <taxon>Agaricomycotina</taxon>
        <taxon>Agaricomycetes</taxon>
        <taxon>Agaricomycetidae</taxon>
        <taxon>Agaricales</taxon>
        <taxon>Pluteineae</taxon>
        <taxon>Amanitaceae</taxon>
        <taxon>Amanita</taxon>
    </lineage>
</organism>
<dbReference type="EMBL" id="KZ302031">
    <property type="protein sequence ID" value="PFH49372.1"/>
    <property type="molecule type" value="Genomic_DNA"/>
</dbReference>
<dbReference type="Pfam" id="PF07470">
    <property type="entry name" value="Glyco_hydro_88"/>
    <property type="match status" value="1"/>
</dbReference>
<dbReference type="PANTHER" id="PTHR41814:SF1">
    <property type="entry name" value="CELLULASE"/>
    <property type="match status" value="1"/>
</dbReference>